<keyword evidence="3" id="KW-1185">Reference proteome</keyword>
<name>A0A5M9JNB9_MONFR</name>
<dbReference type="EMBL" id="VICG01000007">
    <property type="protein sequence ID" value="KAA8569903.1"/>
    <property type="molecule type" value="Genomic_DNA"/>
</dbReference>
<dbReference type="Proteomes" id="UP000322873">
    <property type="component" value="Unassembled WGS sequence"/>
</dbReference>
<comment type="caution">
    <text evidence="2">The sequence shown here is derived from an EMBL/GenBank/DDBJ whole genome shotgun (WGS) entry which is preliminary data.</text>
</comment>
<accession>A0A5M9JNB9</accession>
<evidence type="ECO:0000313" key="2">
    <source>
        <dbReference type="EMBL" id="KAA8569903.1"/>
    </source>
</evidence>
<organism evidence="2 3">
    <name type="scientific">Monilinia fructicola</name>
    <name type="common">Brown rot fungus</name>
    <name type="synonym">Ciboria fructicola</name>
    <dbReference type="NCBI Taxonomy" id="38448"/>
    <lineage>
        <taxon>Eukaryota</taxon>
        <taxon>Fungi</taxon>
        <taxon>Dikarya</taxon>
        <taxon>Ascomycota</taxon>
        <taxon>Pezizomycotina</taxon>
        <taxon>Leotiomycetes</taxon>
        <taxon>Helotiales</taxon>
        <taxon>Sclerotiniaceae</taxon>
        <taxon>Monilinia</taxon>
    </lineage>
</organism>
<reference evidence="2 3" key="1">
    <citation type="submission" date="2019-06" db="EMBL/GenBank/DDBJ databases">
        <title>Genome Sequence of the Brown Rot Fungal Pathogen Monilinia fructicola.</title>
        <authorList>
            <person name="De Miccolis Angelini R.M."/>
            <person name="Landi L."/>
            <person name="Abate D."/>
            <person name="Pollastro S."/>
            <person name="Romanazzi G."/>
            <person name="Faretra F."/>
        </authorList>
    </citation>
    <scope>NUCLEOTIDE SEQUENCE [LARGE SCALE GENOMIC DNA]</scope>
    <source>
        <strain evidence="2 3">Mfrc123</strain>
    </source>
</reference>
<evidence type="ECO:0000256" key="1">
    <source>
        <dbReference type="SAM" id="MobiDB-lite"/>
    </source>
</evidence>
<proteinExistence type="predicted"/>
<sequence length="157" mass="17254">MHLSTEAQPLDEAPETHPVLLPSTWSQPRLETLHRALATQALSGGQHRFLHQRRKTALDLSVLFPGLGRGVRGMDDLDTSVTSLSGMIDAGNQLGDWICECIQDPSGPVDSSEAEAGRMPNAAYMYGPENQTWEIIRSCFRLTYSSPDPLPVPVSER</sequence>
<dbReference type="AlphaFoldDB" id="A0A5M9JNB9"/>
<protein>
    <submittedName>
        <fullName evidence="2">Uncharacterized protein</fullName>
    </submittedName>
</protein>
<feature type="region of interest" description="Disordered" evidence="1">
    <location>
        <begin position="1"/>
        <end position="22"/>
    </location>
</feature>
<evidence type="ECO:0000313" key="3">
    <source>
        <dbReference type="Proteomes" id="UP000322873"/>
    </source>
</evidence>
<gene>
    <name evidence="2" type="ORF">EYC84_002244</name>
</gene>